<evidence type="ECO:0008006" key="11">
    <source>
        <dbReference type="Google" id="ProtNLM"/>
    </source>
</evidence>
<comment type="cofactor">
    <cofactor evidence="1 5">
        <name>FAD</name>
        <dbReference type="ChEBI" id="CHEBI:57692"/>
    </cofactor>
</comment>
<evidence type="ECO:0000313" key="10">
    <source>
        <dbReference type="Proteomes" id="UP000178114"/>
    </source>
</evidence>
<dbReference type="SUPFAM" id="SSF56645">
    <property type="entry name" value="Acyl-CoA dehydrogenase NM domain-like"/>
    <property type="match status" value="1"/>
</dbReference>
<dbReference type="InterPro" id="IPR009075">
    <property type="entry name" value="AcylCo_DH/oxidase_C"/>
</dbReference>
<dbReference type="InterPro" id="IPR036250">
    <property type="entry name" value="AcylCo_DH-like_C"/>
</dbReference>
<keyword evidence="3 5" id="KW-0285">Flavoprotein</keyword>
<evidence type="ECO:0000256" key="5">
    <source>
        <dbReference type="RuleBase" id="RU362125"/>
    </source>
</evidence>
<proteinExistence type="inferred from homology"/>
<reference evidence="9 10" key="1">
    <citation type="journal article" date="2016" name="Nat. Commun.">
        <title>Thousands of microbial genomes shed light on interconnected biogeochemical processes in an aquifer system.</title>
        <authorList>
            <person name="Anantharaman K."/>
            <person name="Brown C.T."/>
            <person name="Hug L.A."/>
            <person name="Sharon I."/>
            <person name="Castelle C.J."/>
            <person name="Probst A.J."/>
            <person name="Thomas B.C."/>
            <person name="Singh A."/>
            <person name="Wilkins M.J."/>
            <person name="Karaoz U."/>
            <person name="Brodie E.L."/>
            <person name="Williams K.H."/>
            <person name="Hubbard S.S."/>
            <person name="Banfield J.F."/>
        </authorList>
    </citation>
    <scope>NUCLEOTIDE SEQUENCE [LARGE SCALE GENOMIC DNA]</scope>
</reference>
<feature type="domain" description="Acyl-CoA dehydrogenase/oxidase N-terminal" evidence="8">
    <location>
        <begin position="6"/>
        <end position="124"/>
    </location>
</feature>
<dbReference type="GO" id="GO:0050660">
    <property type="term" value="F:flavin adenine dinucleotide binding"/>
    <property type="evidence" value="ECO:0007669"/>
    <property type="project" value="InterPro"/>
</dbReference>
<evidence type="ECO:0000256" key="4">
    <source>
        <dbReference type="ARBA" id="ARBA00022827"/>
    </source>
</evidence>
<dbReference type="PANTHER" id="PTHR43884">
    <property type="entry name" value="ACYL-COA DEHYDROGENASE"/>
    <property type="match status" value="1"/>
</dbReference>
<evidence type="ECO:0000313" key="9">
    <source>
        <dbReference type="EMBL" id="OGF81408.1"/>
    </source>
</evidence>
<evidence type="ECO:0000259" key="6">
    <source>
        <dbReference type="Pfam" id="PF00441"/>
    </source>
</evidence>
<dbReference type="Gene3D" id="2.40.110.10">
    <property type="entry name" value="Butyryl-CoA Dehydrogenase, subunit A, domain 2"/>
    <property type="match status" value="1"/>
</dbReference>
<evidence type="ECO:0000256" key="1">
    <source>
        <dbReference type="ARBA" id="ARBA00001974"/>
    </source>
</evidence>
<dbReference type="AlphaFoldDB" id="A0A1F5X0H4"/>
<dbReference type="InterPro" id="IPR006091">
    <property type="entry name" value="Acyl-CoA_Oxase/DH_mid-dom"/>
</dbReference>
<dbReference type="Gene3D" id="1.20.140.10">
    <property type="entry name" value="Butyryl-CoA Dehydrogenase, subunit A, domain 3"/>
    <property type="match status" value="1"/>
</dbReference>
<evidence type="ECO:0000256" key="2">
    <source>
        <dbReference type="ARBA" id="ARBA00009347"/>
    </source>
</evidence>
<dbReference type="InterPro" id="IPR009100">
    <property type="entry name" value="AcylCoA_DH/oxidase_NM_dom_sf"/>
</dbReference>
<dbReference type="SUPFAM" id="SSF47203">
    <property type="entry name" value="Acyl-CoA dehydrogenase C-terminal domain-like"/>
    <property type="match status" value="1"/>
</dbReference>
<organism evidence="9 10">
    <name type="scientific">Candidatus Giovannonibacteria bacterium RIFCSPLOWO2_01_FULL_45_34</name>
    <dbReference type="NCBI Taxonomy" id="1798351"/>
    <lineage>
        <taxon>Bacteria</taxon>
        <taxon>Candidatus Giovannoniibacteriota</taxon>
    </lineage>
</organism>
<sequence>MDFALSEEQIQIKNMARSFMRDEKSKEKQVENWIKNADKTKKFPVEFMKEAAKLGLLSIDIPEEYGGAGLDRVSALLAFEEIAYVSVPFSLDILVHNSLSAFAINLAGRKDQKEKYLPRMASGEIFGCFANTEPDAGSDAKNIKTRAVKNGNKWLLNGKKRFCTNASASKVAVVFARTSERKAGSPGTTAFLIDIGPRVKGYSLDRLEPKICQAGSTLCEFSLNDYEASDENVLGEVDKGWNVCGGTFEHSRIWIAMQGDSLAQHAHDEIMKYASERTTFGKPVIENQYIAFELAKLKIEIESAKMMAYKAAWQEMTSNPEFAVTASMAKYMGGELAVKATRLACQYAGGISISQESIFSKLYADALAIPIYEGASEIQLAIIAKNMKSRSALT</sequence>
<dbReference type="Pfam" id="PF02770">
    <property type="entry name" value="Acyl-CoA_dh_M"/>
    <property type="match status" value="1"/>
</dbReference>
<protein>
    <recommendedName>
        <fullName evidence="11">Acyl-CoA dehydrogenase</fullName>
    </recommendedName>
</protein>
<evidence type="ECO:0000256" key="3">
    <source>
        <dbReference type="ARBA" id="ARBA00022630"/>
    </source>
</evidence>
<evidence type="ECO:0000259" key="7">
    <source>
        <dbReference type="Pfam" id="PF02770"/>
    </source>
</evidence>
<dbReference type="Proteomes" id="UP000178114">
    <property type="component" value="Unassembled WGS sequence"/>
</dbReference>
<comment type="caution">
    <text evidence="9">The sequence shown here is derived from an EMBL/GenBank/DDBJ whole genome shotgun (WGS) entry which is preliminary data.</text>
</comment>
<dbReference type="PANTHER" id="PTHR43884:SF12">
    <property type="entry name" value="ISOVALERYL-COA DEHYDROGENASE, MITOCHONDRIAL-RELATED"/>
    <property type="match status" value="1"/>
</dbReference>
<accession>A0A1F5X0H4</accession>
<dbReference type="Pfam" id="PF02771">
    <property type="entry name" value="Acyl-CoA_dh_N"/>
    <property type="match status" value="1"/>
</dbReference>
<dbReference type="FunFam" id="1.10.540.10:FF:000026">
    <property type="entry name" value="Acyl-CoA dehydrogenase medium chain"/>
    <property type="match status" value="1"/>
</dbReference>
<dbReference type="GO" id="GO:0003995">
    <property type="term" value="F:acyl-CoA dehydrogenase activity"/>
    <property type="evidence" value="ECO:0007669"/>
    <property type="project" value="TreeGrafter"/>
</dbReference>
<dbReference type="InterPro" id="IPR013786">
    <property type="entry name" value="AcylCoA_DH/ox_N"/>
</dbReference>
<dbReference type="InterPro" id="IPR046373">
    <property type="entry name" value="Acyl-CoA_Oxase/DH_mid-dom_sf"/>
</dbReference>
<name>A0A1F5X0H4_9BACT</name>
<feature type="domain" description="Acyl-CoA oxidase/dehydrogenase middle" evidence="7">
    <location>
        <begin position="128"/>
        <end position="225"/>
    </location>
</feature>
<evidence type="ECO:0000259" key="8">
    <source>
        <dbReference type="Pfam" id="PF02771"/>
    </source>
</evidence>
<gene>
    <name evidence="9" type="ORF">A2930_01270</name>
</gene>
<dbReference type="Gene3D" id="1.10.540.10">
    <property type="entry name" value="Acyl-CoA dehydrogenase/oxidase, N-terminal domain"/>
    <property type="match status" value="1"/>
</dbReference>
<dbReference type="EMBL" id="MFID01000011">
    <property type="protein sequence ID" value="OGF81408.1"/>
    <property type="molecule type" value="Genomic_DNA"/>
</dbReference>
<keyword evidence="4 5" id="KW-0274">FAD</keyword>
<comment type="similarity">
    <text evidence="2 5">Belongs to the acyl-CoA dehydrogenase family.</text>
</comment>
<dbReference type="InterPro" id="IPR037069">
    <property type="entry name" value="AcylCoA_DH/ox_N_sf"/>
</dbReference>
<dbReference type="Pfam" id="PF00441">
    <property type="entry name" value="Acyl-CoA_dh_1"/>
    <property type="match status" value="1"/>
</dbReference>
<keyword evidence="5" id="KW-0560">Oxidoreductase</keyword>
<feature type="domain" description="Acyl-CoA dehydrogenase/oxidase C-terminal" evidence="6">
    <location>
        <begin position="238"/>
        <end position="387"/>
    </location>
</feature>
<dbReference type="STRING" id="1798351.A2930_01270"/>